<dbReference type="PANTHER" id="PTHR43233">
    <property type="entry name" value="FAMILY N-ACETYLTRANSFERASE, PUTATIVE (AFU_ORTHOLOGUE AFUA_6G03350)-RELATED"/>
    <property type="match status" value="1"/>
</dbReference>
<dbReference type="RefSeq" id="WP_133519685.1">
    <property type="nucleotide sequence ID" value="NZ_SNVW01000005.1"/>
</dbReference>
<dbReference type="SUPFAM" id="SSF55729">
    <property type="entry name" value="Acyl-CoA N-acyltransferases (Nat)"/>
    <property type="match status" value="1"/>
</dbReference>
<evidence type="ECO:0000313" key="3">
    <source>
        <dbReference type="Proteomes" id="UP000295764"/>
    </source>
</evidence>
<dbReference type="STRING" id="2035.RU06_04565"/>
<dbReference type="CDD" id="cd04301">
    <property type="entry name" value="NAT_SF"/>
    <property type="match status" value="1"/>
</dbReference>
<evidence type="ECO:0000313" key="2">
    <source>
        <dbReference type="EMBL" id="TDN44243.1"/>
    </source>
</evidence>
<dbReference type="InterPro" id="IPR000182">
    <property type="entry name" value="GNAT_dom"/>
</dbReference>
<gene>
    <name evidence="2" type="ORF">EDF64_10575</name>
</gene>
<dbReference type="Proteomes" id="UP000295764">
    <property type="component" value="Unassembled WGS sequence"/>
</dbReference>
<dbReference type="EMBL" id="SNVW01000005">
    <property type="protein sequence ID" value="TDN44243.1"/>
    <property type="molecule type" value="Genomic_DNA"/>
</dbReference>
<comment type="caution">
    <text evidence="2">The sequence shown here is derived from an EMBL/GenBank/DDBJ whole genome shotgun (WGS) entry which is preliminary data.</text>
</comment>
<dbReference type="PROSITE" id="PS51186">
    <property type="entry name" value="GNAT"/>
    <property type="match status" value="1"/>
</dbReference>
<proteinExistence type="predicted"/>
<dbReference type="Pfam" id="PF13673">
    <property type="entry name" value="Acetyltransf_10"/>
    <property type="match status" value="1"/>
</dbReference>
<evidence type="ECO:0000259" key="1">
    <source>
        <dbReference type="PROSITE" id="PS51186"/>
    </source>
</evidence>
<dbReference type="PANTHER" id="PTHR43233:SF1">
    <property type="entry name" value="FAMILY N-ACETYLTRANSFERASE, PUTATIVE (AFU_ORTHOLOGUE AFUA_6G03350)-RELATED"/>
    <property type="match status" value="1"/>
</dbReference>
<dbReference type="InterPro" id="IPR053144">
    <property type="entry name" value="Acetyltransferase_Butenolide"/>
</dbReference>
<keyword evidence="2" id="KW-0808">Transferase</keyword>
<dbReference type="GO" id="GO:0016747">
    <property type="term" value="F:acyltransferase activity, transferring groups other than amino-acyl groups"/>
    <property type="evidence" value="ECO:0007669"/>
    <property type="project" value="InterPro"/>
</dbReference>
<dbReference type="AlphaFoldDB" id="A0A4R6DI22"/>
<reference evidence="2 3" key="1">
    <citation type="submission" date="2019-03" db="EMBL/GenBank/DDBJ databases">
        <title>Genomic analyses of the natural microbiome of Caenorhabditis elegans.</title>
        <authorList>
            <person name="Samuel B."/>
        </authorList>
    </citation>
    <scope>NUCLEOTIDE SEQUENCE [LARGE SCALE GENOMIC DNA]</scope>
    <source>
        <strain evidence="2 3">JUb65</strain>
    </source>
</reference>
<name>A0A4R6DI22_9MICO</name>
<organism evidence="2 3">
    <name type="scientific">Curtobacterium flaccumfaciens</name>
    <dbReference type="NCBI Taxonomy" id="2035"/>
    <lineage>
        <taxon>Bacteria</taxon>
        <taxon>Bacillati</taxon>
        <taxon>Actinomycetota</taxon>
        <taxon>Actinomycetes</taxon>
        <taxon>Micrococcales</taxon>
        <taxon>Microbacteriaceae</taxon>
        <taxon>Curtobacterium</taxon>
    </lineage>
</organism>
<dbReference type="InterPro" id="IPR016181">
    <property type="entry name" value="Acyl_CoA_acyltransferase"/>
</dbReference>
<protein>
    <submittedName>
        <fullName evidence="2">Acetyltransferase (GNAT) family protein</fullName>
    </submittedName>
</protein>
<feature type="domain" description="N-acetyltransferase" evidence="1">
    <location>
        <begin position="1"/>
        <end position="137"/>
    </location>
</feature>
<sequence length="137" mass="14748">MTIADERPGRDELVGLYDAVGWSAYTREPDALVDAISGSHAVLTARIDDGSLVGLVRTVSDGVTIAYVQDLLVRPAHQRAGVGGALLDAVLDRYAGVRQTVLLTDAEPGQRAFYESRGFTEVHDVTPAPLRSFVLLR</sequence>
<dbReference type="OrthoDB" id="4549080at2"/>
<dbReference type="Gene3D" id="3.40.630.30">
    <property type="match status" value="1"/>
</dbReference>
<accession>A0A4R6DI22</accession>